<evidence type="ECO:0000256" key="8">
    <source>
        <dbReference type="PIRSR" id="PIRSR602401-1"/>
    </source>
</evidence>
<proteinExistence type="inferred from homology"/>
<dbReference type="EMBL" id="JBDJPC010000010">
    <property type="protein sequence ID" value="KAL1490374.1"/>
    <property type="molecule type" value="Genomic_DNA"/>
</dbReference>
<dbReference type="InterPro" id="IPR050196">
    <property type="entry name" value="Cytochrome_P450_Monoox"/>
</dbReference>
<keyword evidence="7 9" id="KW-0503">Monooxygenase</keyword>
<evidence type="ECO:0000313" key="10">
    <source>
        <dbReference type="EMBL" id="KAL1490374.1"/>
    </source>
</evidence>
<dbReference type="PROSITE" id="PS00086">
    <property type="entry name" value="CYTOCHROME_P450"/>
    <property type="match status" value="1"/>
</dbReference>
<evidence type="ECO:0000256" key="5">
    <source>
        <dbReference type="ARBA" id="ARBA00023002"/>
    </source>
</evidence>
<evidence type="ECO:0000256" key="9">
    <source>
        <dbReference type="RuleBase" id="RU000461"/>
    </source>
</evidence>
<dbReference type="PANTHER" id="PTHR24291:SF187">
    <property type="entry name" value="CYTOCHROME P450 4AE1-RELATED"/>
    <property type="match status" value="1"/>
</dbReference>
<keyword evidence="6 8" id="KW-0408">Iron</keyword>
<reference evidence="10 11" key="1">
    <citation type="submission" date="2024-05" db="EMBL/GenBank/DDBJ databases">
        <title>Genetic variation in Jamaican populations of the coffee berry borer (Hypothenemus hampei).</title>
        <authorList>
            <person name="Errbii M."/>
            <person name="Myrie A."/>
        </authorList>
    </citation>
    <scope>NUCLEOTIDE SEQUENCE [LARGE SCALE GENOMIC DNA]</scope>
    <source>
        <strain evidence="10">JA-Hopewell-2020-01-JO</strain>
        <tissue evidence="10">Whole body</tissue>
    </source>
</reference>
<dbReference type="AlphaFoldDB" id="A0ABD1E6S0"/>
<comment type="cofactor">
    <cofactor evidence="1 8">
        <name>heme</name>
        <dbReference type="ChEBI" id="CHEBI:30413"/>
    </cofactor>
</comment>
<feature type="binding site" description="axial binding residue" evidence="8">
    <location>
        <position position="438"/>
    </location>
    <ligand>
        <name>heme</name>
        <dbReference type="ChEBI" id="CHEBI:30413"/>
    </ligand>
    <ligandPart>
        <name>Fe</name>
        <dbReference type="ChEBI" id="CHEBI:18248"/>
    </ligandPart>
</feature>
<name>A0ABD1E6S0_HYPHA</name>
<comment type="similarity">
    <text evidence="2 9">Belongs to the cytochrome P450 family.</text>
</comment>
<dbReference type="PRINTS" id="PR00385">
    <property type="entry name" value="P450"/>
</dbReference>
<keyword evidence="5 9" id="KW-0560">Oxidoreductase</keyword>
<evidence type="ECO:0000256" key="7">
    <source>
        <dbReference type="ARBA" id="ARBA00023033"/>
    </source>
</evidence>
<evidence type="ECO:0000256" key="3">
    <source>
        <dbReference type="ARBA" id="ARBA00022617"/>
    </source>
</evidence>
<keyword evidence="11" id="KW-1185">Reference proteome</keyword>
<evidence type="ECO:0000256" key="1">
    <source>
        <dbReference type="ARBA" id="ARBA00001971"/>
    </source>
</evidence>
<evidence type="ECO:0000256" key="6">
    <source>
        <dbReference type="ARBA" id="ARBA00023004"/>
    </source>
</evidence>
<organism evidence="10 11">
    <name type="scientific">Hypothenemus hampei</name>
    <name type="common">Coffee berry borer</name>
    <dbReference type="NCBI Taxonomy" id="57062"/>
    <lineage>
        <taxon>Eukaryota</taxon>
        <taxon>Metazoa</taxon>
        <taxon>Ecdysozoa</taxon>
        <taxon>Arthropoda</taxon>
        <taxon>Hexapoda</taxon>
        <taxon>Insecta</taxon>
        <taxon>Pterygota</taxon>
        <taxon>Neoptera</taxon>
        <taxon>Endopterygota</taxon>
        <taxon>Coleoptera</taxon>
        <taxon>Polyphaga</taxon>
        <taxon>Cucujiformia</taxon>
        <taxon>Curculionidae</taxon>
        <taxon>Scolytinae</taxon>
        <taxon>Hypothenemus</taxon>
    </lineage>
</organism>
<dbReference type="CDD" id="cd20628">
    <property type="entry name" value="CYP4"/>
    <property type="match status" value="1"/>
</dbReference>
<gene>
    <name evidence="10" type="ORF">ABEB36_013083</name>
</gene>
<accession>A0ABD1E6S0</accession>
<protein>
    <recommendedName>
        <fullName evidence="12">Cytochrome P450</fullName>
    </recommendedName>
</protein>
<sequence length="493" mass="57028">MFLFYIFIAILIAYLTYLYWKNANFRRKLLWIPDEPGSPFVGMALQLADTIKLLPLLQRLLLKHNDIFYTHVFTEPHIIVSDYKFLEWLLTSTTVIQKTQGYDYLDNWLNGGILISAGIKWKKSRKILTPAFHFAILEQFSDTFDECSTVLIDVLSKEVDKTEVDVCPIAMNFTLDVICQTSLGVRLDIQKNSQKEYLQAVAFMGSLIMERIFNFLLKNDFLYQFSPTGRKEKKYVKLMHEMSDKIIAKRKREMKESLEQVDQNDGTKRKLAFLDLLLQYRDENGQPLSDEFIRSEVDTIMFAGHDTTGICLGFALYCLANHSKEQAEALNEVKEVLGDRTKITHKDLKEMKYLELVIKETLRLYPSVPIYGRRVSEDVVYENGKILPKGLVILIIAYAVNRNPKVYDRPDEFIPTRFIGNDPKLFSYLPFSAGPRNCIGQKFAILELKSVLAKILLNFELLPAEPKFTPIVSSQTVLKTQNGIKIRLRKRLK</sequence>
<dbReference type="InterPro" id="IPR001128">
    <property type="entry name" value="Cyt_P450"/>
</dbReference>
<evidence type="ECO:0000256" key="2">
    <source>
        <dbReference type="ARBA" id="ARBA00010617"/>
    </source>
</evidence>
<dbReference type="InterPro" id="IPR017972">
    <property type="entry name" value="Cyt_P450_CS"/>
</dbReference>
<dbReference type="Proteomes" id="UP001566132">
    <property type="component" value="Unassembled WGS sequence"/>
</dbReference>
<evidence type="ECO:0008006" key="12">
    <source>
        <dbReference type="Google" id="ProtNLM"/>
    </source>
</evidence>
<dbReference type="PANTHER" id="PTHR24291">
    <property type="entry name" value="CYTOCHROME P450 FAMILY 4"/>
    <property type="match status" value="1"/>
</dbReference>
<dbReference type="GO" id="GO:0046872">
    <property type="term" value="F:metal ion binding"/>
    <property type="evidence" value="ECO:0007669"/>
    <property type="project" value="UniProtKB-KW"/>
</dbReference>
<dbReference type="Gene3D" id="1.10.630.10">
    <property type="entry name" value="Cytochrome P450"/>
    <property type="match status" value="1"/>
</dbReference>
<keyword evidence="4 8" id="KW-0479">Metal-binding</keyword>
<dbReference type="GO" id="GO:0004497">
    <property type="term" value="F:monooxygenase activity"/>
    <property type="evidence" value="ECO:0007669"/>
    <property type="project" value="UniProtKB-KW"/>
</dbReference>
<dbReference type="PRINTS" id="PR00463">
    <property type="entry name" value="EP450I"/>
</dbReference>
<dbReference type="InterPro" id="IPR002401">
    <property type="entry name" value="Cyt_P450_E_grp-I"/>
</dbReference>
<evidence type="ECO:0000313" key="11">
    <source>
        <dbReference type="Proteomes" id="UP001566132"/>
    </source>
</evidence>
<dbReference type="SUPFAM" id="SSF48264">
    <property type="entry name" value="Cytochrome P450"/>
    <property type="match status" value="1"/>
</dbReference>
<dbReference type="Pfam" id="PF00067">
    <property type="entry name" value="p450"/>
    <property type="match status" value="1"/>
</dbReference>
<evidence type="ECO:0000256" key="4">
    <source>
        <dbReference type="ARBA" id="ARBA00022723"/>
    </source>
</evidence>
<dbReference type="InterPro" id="IPR036396">
    <property type="entry name" value="Cyt_P450_sf"/>
</dbReference>
<keyword evidence="3 8" id="KW-0349">Heme</keyword>
<comment type="caution">
    <text evidence="10">The sequence shown here is derived from an EMBL/GenBank/DDBJ whole genome shotgun (WGS) entry which is preliminary data.</text>
</comment>